<dbReference type="SMART" id="SM00365">
    <property type="entry name" value="LRR_SD22"/>
    <property type="match status" value="4"/>
</dbReference>
<keyword evidence="2" id="KW-0433">Leucine-rich repeat</keyword>
<gene>
    <name evidence="7" type="ORF">DTER00134_LOCUS2550</name>
</gene>
<feature type="region of interest" description="Disordered" evidence="5">
    <location>
        <begin position="1244"/>
        <end position="1270"/>
    </location>
</feature>
<dbReference type="InterPro" id="IPR003591">
    <property type="entry name" value="Leu-rich_rpt_typical-subtyp"/>
</dbReference>
<dbReference type="InterPro" id="IPR002048">
    <property type="entry name" value="EF_hand_dom"/>
</dbReference>
<sequence>MGTFPTETSTSPDSSSIITSTSVAGKLGSSERKHREHRVKKKAKDKQLLHAAEPEAPKKPQFTLDMVKSGLSQLGKTADGLRPAYLKLAITHGTDMSSCRELAGYPDLQILMLANNELRDLSHLSYLPNLIHLDVANNKLTEVLNFKIFEGNRSNLRQANFAGNRITTLPDLSAFSRLTSLALDRNQIEVLHGLNGLSALNTLSLTHNKLRSIEGLEALCSLRHLNLKGNRLRSLQPLRPLAGLQTLDASHNQLASLEGAEGLIDLHQLDVTHNALPGLGVTGPCAKLAFLDRLDIMRGNPVAKVMGCRLHLVHLLPQVAVLDGMAVAPKEKVHAANMHGAAAEGLLAIRKKYFPRGELDDNGGTIPPPSAGLVAADAKEEASDPSGTRSTFLRIDACVRGIDVPSAQQQAAAAMLEALASQIANASCRPPTSTTTRDDQRPSRLGTPLPDQAGPPGTPLSVLSSRPQSTQPGQEPQQNMEATGGALLHVHSADRASGPSDALSVPPSGPALLALATELASVCEGQLQLARACFQWVAMHTDAPKGPGATARVDAPLFASEAQELLLLGYGDAAITGTWAERAAWLFVQLARACELEAVLISGFWKGDGIIRPGRPIAAHNHCWAGVKVNGQWRLLDPTNAALHKGRETPSAPFYIPPTAFIYAYYPLEDHWQLLPEPMSMARWWSLPHVSVGFLARGMVLLEALDLGHLRSVNTLPAPREGEELPTLQIRLAAPRVPGCLLRHSLRDSSTGQIVQADLVRPSQQQHQQGQNGFDLCCEHDVQQGVQDVDGLEHGVTEAGQEQGQQGLATVLWPPPLCGSRGRAKAEETESAARGALAFQQVEQVSVDSSPASHMVRFGASTCVSSPHALVASPPGPGEYELVVEHVLEVPGGMQVHLDGLDAPMVLRLEETEEVLCIKVVVPEIEPHDPEAGILHDTATPPCLLPYTHLGFIERRAQLVNPPPVQQLQADRTYEFQIVVPGARQVVLLLPDGRVLHHLSLPESSVQQQQQQQQPTPSESVAGAQGASRIGNRGEHPECWCGTVQAPRAPYIQLAMSESEGTRASETSAAAAEPSVQADGSAPGSEGGVPEQGNASSRAGTPAQGCMGISNADSNCSKSNHWLPLLTFRVAPQLQHMVDTGIEPEVPTIEPSQPSAKVAVELFGKMDLDQDGKVSRKDMLSAVRRDPGIARLLGLPSHISLADGTMDTFYEIFQSIDTSGLGTITFSELCMRLGIQPERSFGRLASTDDLEFEEEEEGEEEGEESEGVAY</sequence>
<dbReference type="PANTHER" id="PTHR46759:SF1">
    <property type="entry name" value="LEUCINE-RICH REPEAT-CONTAINING PROTEIN 72"/>
    <property type="match status" value="1"/>
</dbReference>
<dbReference type="GO" id="GO:0005509">
    <property type="term" value="F:calcium ion binding"/>
    <property type="evidence" value="ECO:0007669"/>
    <property type="project" value="InterPro"/>
</dbReference>
<evidence type="ECO:0000256" key="3">
    <source>
        <dbReference type="ARBA" id="ARBA00022737"/>
    </source>
</evidence>
<comment type="subcellular location">
    <subcellularLocation>
        <location evidence="1">Cytoplasm</location>
        <location evidence="1">Cytoskeleton</location>
        <location evidence="1">Cilium axoneme</location>
    </subcellularLocation>
</comment>
<feature type="compositionally biased region" description="Polar residues" evidence="5">
    <location>
        <begin position="461"/>
        <end position="479"/>
    </location>
</feature>
<feature type="region of interest" description="Disordered" evidence="5">
    <location>
        <begin position="1"/>
        <end position="61"/>
    </location>
</feature>
<dbReference type="Gene3D" id="1.10.238.10">
    <property type="entry name" value="EF-hand"/>
    <property type="match status" value="1"/>
</dbReference>
<dbReference type="EMBL" id="HBIP01005152">
    <property type="protein sequence ID" value="CAE0487504.1"/>
    <property type="molecule type" value="Transcribed_RNA"/>
</dbReference>
<evidence type="ECO:0000256" key="1">
    <source>
        <dbReference type="ARBA" id="ARBA00004430"/>
    </source>
</evidence>
<feature type="compositionally biased region" description="Low complexity" evidence="5">
    <location>
        <begin position="1057"/>
        <end position="1075"/>
    </location>
</feature>
<feature type="compositionally biased region" description="Basic and acidic residues" evidence="5">
    <location>
        <begin position="45"/>
        <end position="58"/>
    </location>
</feature>
<dbReference type="AlphaFoldDB" id="A0A7S3QN29"/>
<evidence type="ECO:0000256" key="5">
    <source>
        <dbReference type="SAM" id="MobiDB-lite"/>
    </source>
</evidence>
<evidence type="ECO:0000313" key="7">
    <source>
        <dbReference type="EMBL" id="CAE0487504.1"/>
    </source>
</evidence>
<dbReference type="Pfam" id="PF13855">
    <property type="entry name" value="LRR_8"/>
    <property type="match status" value="1"/>
</dbReference>
<dbReference type="SUPFAM" id="SSF47473">
    <property type="entry name" value="EF-hand"/>
    <property type="match status" value="1"/>
</dbReference>
<feature type="domain" description="EF-hand" evidence="6">
    <location>
        <begin position="1204"/>
        <end position="1239"/>
    </location>
</feature>
<dbReference type="SMART" id="SM00369">
    <property type="entry name" value="LRR_TYP"/>
    <property type="match status" value="5"/>
</dbReference>
<dbReference type="Gene3D" id="3.80.10.10">
    <property type="entry name" value="Ribonuclease Inhibitor"/>
    <property type="match status" value="3"/>
</dbReference>
<organism evidence="7">
    <name type="scientific">Dunaliella tertiolecta</name>
    <name type="common">Green alga</name>
    <dbReference type="NCBI Taxonomy" id="3047"/>
    <lineage>
        <taxon>Eukaryota</taxon>
        <taxon>Viridiplantae</taxon>
        <taxon>Chlorophyta</taxon>
        <taxon>core chlorophytes</taxon>
        <taxon>Chlorophyceae</taxon>
        <taxon>CS clade</taxon>
        <taxon>Chlamydomonadales</taxon>
        <taxon>Dunaliellaceae</taxon>
        <taxon>Dunaliella</taxon>
    </lineage>
</organism>
<dbReference type="InterPro" id="IPR032675">
    <property type="entry name" value="LRR_dom_sf"/>
</dbReference>
<feature type="compositionally biased region" description="Low complexity" evidence="5">
    <location>
        <begin position="1"/>
        <end position="22"/>
    </location>
</feature>
<evidence type="ECO:0000256" key="2">
    <source>
        <dbReference type="ARBA" id="ARBA00022614"/>
    </source>
</evidence>
<feature type="region of interest" description="Disordered" evidence="5">
    <location>
        <begin position="426"/>
        <end position="479"/>
    </location>
</feature>
<evidence type="ECO:0000259" key="6">
    <source>
        <dbReference type="PROSITE" id="PS50222"/>
    </source>
</evidence>
<keyword evidence="4" id="KW-0106">Calcium</keyword>
<dbReference type="InterPro" id="IPR018247">
    <property type="entry name" value="EF_Hand_1_Ca_BS"/>
</dbReference>
<dbReference type="Gene3D" id="3.10.620.30">
    <property type="match status" value="1"/>
</dbReference>
<keyword evidence="3" id="KW-0677">Repeat</keyword>
<dbReference type="PROSITE" id="PS00018">
    <property type="entry name" value="EF_HAND_1"/>
    <property type="match status" value="1"/>
</dbReference>
<dbReference type="InterPro" id="IPR038765">
    <property type="entry name" value="Papain-like_cys_pep_sf"/>
</dbReference>
<feature type="region of interest" description="Disordered" evidence="5">
    <location>
        <begin position="1057"/>
        <end position="1106"/>
    </location>
</feature>
<dbReference type="InterPro" id="IPR001611">
    <property type="entry name" value="Leu-rich_rpt"/>
</dbReference>
<dbReference type="PANTHER" id="PTHR46759">
    <property type="entry name" value="LEUCINE-RICH REPEAT-CONTAINING PROTEIN 72"/>
    <property type="match status" value="1"/>
</dbReference>
<dbReference type="PROSITE" id="PS51450">
    <property type="entry name" value="LRR"/>
    <property type="match status" value="6"/>
</dbReference>
<proteinExistence type="predicted"/>
<name>A0A7S3QN29_DUNTE</name>
<feature type="region of interest" description="Disordered" evidence="5">
    <location>
        <begin position="359"/>
        <end position="388"/>
    </location>
</feature>
<dbReference type="InterPro" id="IPR042655">
    <property type="entry name" value="LRC72"/>
</dbReference>
<dbReference type="SMART" id="SM00460">
    <property type="entry name" value="TGc"/>
    <property type="match status" value="1"/>
</dbReference>
<feature type="compositionally biased region" description="Basic residues" evidence="5">
    <location>
        <begin position="32"/>
        <end position="44"/>
    </location>
</feature>
<dbReference type="SMART" id="SM00054">
    <property type="entry name" value="EFh"/>
    <property type="match status" value="2"/>
</dbReference>
<protein>
    <recommendedName>
        <fullName evidence="6">EF-hand domain-containing protein</fullName>
    </recommendedName>
</protein>
<evidence type="ECO:0000256" key="4">
    <source>
        <dbReference type="ARBA" id="ARBA00022837"/>
    </source>
</evidence>
<dbReference type="GO" id="GO:0005930">
    <property type="term" value="C:axoneme"/>
    <property type="evidence" value="ECO:0007669"/>
    <property type="project" value="UniProtKB-SubCell"/>
</dbReference>
<feature type="domain" description="EF-hand" evidence="6">
    <location>
        <begin position="1154"/>
        <end position="1189"/>
    </location>
</feature>
<dbReference type="PROSITE" id="PS50222">
    <property type="entry name" value="EF_HAND_2"/>
    <property type="match status" value="2"/>
</dbReference>
<accession>A0A7S3QN29</accession>
<dbReference type="SUPFAM" id="SSF54001">
    <property type="entry name" value="Cysteine proteinases"/>
    <property type="match status" value="1"/>
</dbReference>
<reference evidence="7" key="1">
    <citation type="submission" date="2021-01" db="EMBL/GenBank/DDBJ databases">
        <authorList>
            <person name="Corre E."/>
            <person name="Pelletier E."/>
            <person name="Niang G."/>
            <person name="Scheremetjew M."/>
            <person name="Finn R."/>
            <person name="Kale V."/>
            <person name="Holt S."/>
            <person name="Cochrane G."/>
            <person name="Meng A."/>
            <person name="Brown T."/>
            <person name="Cohen L."/>
        </authorList>
    </citation>
    <scope>NUCLEOTIDE SEQUENCE</scope>
    <source>
        <strain evidence="7">CCMP1320</strain>
    </source>
</reference>
<dbReference type="InterPro" id="IPR002931">
    <property type="entry name" value="Transglutaminase-like"/>
</dbReference>
<dbReference type="InterPro" id="IPR011992">
    <property type="entry name" value="EF-hand-dom_pair"/>
</dbReference>
<dbReference type="CDD" id="cd00051">
    <property type="entry name" value="EFh"/>
    <property type="match status" value="1"/>
</dbReference>
<dbReference type="SUPFAM" id="SSF52058">
    <property type="entry name" value="L domain-like"/>
    <property type="match status" value="1"/>
</dbReference>
<feature type="region of interest" description="Disordered" evidence="5">
    <location>
        <begin position="1003"/>
        <end position="1037"/>
    </location>
</feature>
<feature type="compositionally biased region" description="Acidic residues" evidence="5">
    <location>
        <begin position="1248"/>
        <end position="1270"/>
    </location>
</feature>